<sequence length="33" mass="3603">MDPLPSVPPKHANTSWWSGHARPGPNCLFSSEV</sequence>
<proteinExistence type="predicted"/>
<keyword evidence="3" id="KW-1185">Reference proteome</keyword>
<gene>
    <name evidence="2" type="ORF">SPARVUS_LOCUS14725688</name>
</gene>
<protein>
    <submittedName>
        <fullName evidence="2">Uncharacterized protein</fullName>
    </submittedName>
</protein>
<organism evidence="2 3">
    <name type="scientific">Staurois parvus</name>
    <dbReference type="NCBI Taxonomy" id="386267"/>
    <lineage>
        <taxon>Eukaryota</taxon>
        <taxon>Metazoa</taxon>
        <taxon>Chordata</taxon>
        <taxon>Craniata</taxon>
        <taxon>Vertebrata</taxon>
        <taxon>Euteleostomi</taxon>
        <taxon>Amphibia</taxon>
        <taxon>Batrachia</taxon>
        <taxon>Anura</taxon>
        <taxon>Neobatrachia</taxon>
        <taxon>Ranoidea</taxon>
        <taxon>Ranidae</taxon>
        <taxon>Staurois</taxon>
    </lineage>
</organism>
<name>A0ABN9GT62_9NEOB</name>
<evidence type="ECO:0000313" key="3">
    <source>
        <dbReference type="Proteomes" id="UP001162483"/>
    </source>
</evidence>
<accession>A0ABN9GT62</accession>
<evidence type="ECO:0000313" key="2">
    <source>
        <dbReference type="EMBL" id="CAI9612545.1"/>
    </source>
</evidence>
<feature type="region of interest" description="Disordered" evidence="1">
    <location>
        <begin position="1"/>
        <end position="22"/>
    </location>
</feature>
<evidence type="ECO:0000256" key="1">
    <source>
        <dbReference type="SAM" id="MobiDB-lite"/>
    </source>
</evidence>
<reference evidence="2" key="1">
    <citation type="submission" date="2023-05" db="EMBL/GenBank/DDBJ databases">
        <authorList>
            <person name="Stuckert A."/>
        </authorList>
    </citation>
    <scope>NUCLEOTIDE SEQUENCE</scope>
</reference>
<comment type="caution">
    <text evidence="2">The sequence shown here is derived from an EMBL/GenBank/DDBJ whole genome shotgun (WGS) entry which is preliminary data.</text>
</comment>
<dbReference type="EMBL" id="CATNWA010019322">
    <property type="protein sequence ID" value="CAI9612545.1"/>
    <property type="molecule type" value="Genomic_DNA"/>
</dbReference>
<dbReference type="Proteomes" id="UP001162483">
    <property type="component" value="Unassembled WGS sequence"/>
</dbReference>